<feature type="compositionally biased region" description="Basic and acidic residues" evidence="4">
    <location>
        <begin position="193"/>
        <end position="203"/>
    </location>
</feature>
<feature type="compositionally biased region" description="Polar residues" evidence="4">
    <location>
        <begin position="146"/>
        <end position="175"/>
    </location>
</feature>
<evidence type="ECO:0000256" key="2">
    <source>
        <dbReference type="PROSITE-ProRule" id="PRU00252"/>
    </source>
</evidence>
<dbReference type="GO" id="GO:0009295">
    <property type="term" value="C:nucleoid"/>
    <property type="evidence" value="ECO:0007669"/>
    <property type="project" value="TreeGrafter"/>
</dbReference>
<evidence type="ECO:0000256" key="1">
    <source>
        <dbReference type="ARBA" id="ARBA00023125"/>
    </source>
</evidence>
<organism evidence="5 6">
    <name type="scientific">Neomicrococcus aestuarii</name>
    <dbReference type="NCBI Taxonomy" id="556325"/>
    <lineage>
        <taxon>Bacteria</taxon>
        <taxon>Bacillati</taxon>
        <taxon>Actinomycetota</taxon>
        <taxon>Actinomycetes</taxon>
        <taxon>Micrococcales</taxon>
        <taxon>Micrococcaceae</taxon>
        <taxon>Neomicrococcus</taxon>
    </lineage>
</organism>
<reference evidence="5 6" key="1">
    <citation type="submission" date="2020-08" db="EMBL/GenBank/DDBJ databases">
        <title>Sequencing the genomes of 1000 actinobacteria strains.</title>
        <authorList>
            <person name="Klenk H.-P."/>
        </authorList>
    </citation>
    <scope>NUCLEOTIDE SEQUENCE [LARGE SCALE GENOMIC DNA]</scope>
    <source>
        <strain evidence="5 6">DSM 105783</strain>
    </source>
</reference>
<dbReference type="Gene3D" id="2.40.50.140">
    <property type="entry name" value="Nucleic acid-binding proteins"/>
    <property type="match status" value="1"/>
</dbReference>
<dbReference type="InterPro" id="IPR000424">
    <property type="entry name" value="Primosome_PriB/ssb"/>
</dbReference>
<dbReference type="EMBL" id="JACHDR010000001">
    <property type="protein sequence ID" value="MBB5512083.1"/>
    <property type="molecule type" value="Genomic_DNA"/>
</dbReference>
<evidence type="ECO:0000256" key="3">
    <source>
        <dbReference type="RuleBase" id="RU000524"/>
    </source>
</evidence>
<sequence>MSEIITVRGFVATDTKLKKLDSDTDTTDFRLACTERWFDREKNQWVEGQTNWFSVSAYRDLARNVVASLKKGDKVIVMGRLKIRSYTRQDSSIGTYVGLDAVTIGHDLTWATSTVLHKTYQGRANAEGNTAEAAEANASETNLSATNAIDGNSGDANSVDSGTVDTSTGELTSAPDQELDRENVSVDDDHEDSSESHREPAFA</sequence>
<gene>
    <name evidence="5" type="ORF">HD598_000770</name>
</gene>
<dbReference type="SUPFAM" id="SSF50249">
    <property type="entry name" value="Nucleic acid-binding proteins"/>
    <property type="match status" value="1"/>
</dbReference>
<keyword evidence="1 2" id="KW-0238">DNA-binding</keyword>
<feature type="region of interest" description="Disordered" evidence="4">
    <location>
        <begin position="145"/>
        <end position="203"/>
    </location>
</feature>
<dbReference type="GO" id="GO:0006260">
    <property type="term" value="P:DNA replication"/>
    <property type="evidence" value="ECO:0007669"/>
    <property type="project" value="InterPro"/>
</dbReference>
<dbReference type="RefSeq" id="WP_183663933.1">
    <property type="nucleotide sequence ID" value="NZ_BAAARH010000003.1"/>
</dbReference>
<dbReference type="CDD" id="cd04496">
    <property type="entry name" value="SSB_OBF"/>
    <property type="match status" value="1"/>
</dbReference>
<dbReference type="NCBIfam" id="TIGR00621">
    <property type="entry name" value="ssb"/>
    <property type="match status" value="1"/>
</dbReference>
<comment type="caution">
    <text evidence="5">The sequence shown here is derived from an EMBL/GenBank/DDBJ whole genome shotgun (WGS) entry which is preliminary data.</text>
</comment>
<dbReference type="GO" id="GO:0003697">
    <property type="term" value="F:single-stranded DNA binding"/>
    <property type="evidence" value="ECO:0007669"/>
    <property type="project" value="InterPro"/>
</dbReference>
<dbReference type="AlphaFoldDB" id="A0A7W8TU58"/>
<dbReference type="InterPro" id="IPR011344">
    <property type="entry name" value="ssDNA-bd"/>
</dbReference>
<evidence type="ECO:0000313" key="5">
    <source>
        <dbReference type="EMBL" id="MBB5512083.1"/>
    </source>
</evidence>
<dbReference type="Proteomes" id="UP000580797">
    <property type="component" value="Unassembled WGS sequence"/>
</dbReference>
<protein>
    <recommendedName>
        <fullName evidence="3">Single-stranded DNA-binding protein</fullName>
    </recommendedName>
</protein>
<dbReference type="PANTHER" id="PTHR10302:SF27">
    <property type="entry name" value="SINGLE-STRANDED DNA-BINDING PROTEIN"/>
    <property type="match status" value="1"/>
</dbReference>
<accession>A0A7W8TU58</accession>
<dbReference type="Pfam" id="PF00436">
    <property type="entry name" value="SSB"/>
    <property type="match status" value="1"/>
</dbReference>
<dbReference type="InterPro" id="IPR012340">
    <property type="entry name" value="NA-bd_OB-fold"/>
</dbReference>
<dbReference type="PANTHER" id="PTHR10302">
    <property type="entry name" value="SINGLE-STRANDED DNA-BINDING PROTEIN"/>
    <property type="match status" value="1"/>
</dbReference>
<evidence type="ECO:0000256" key="4">
    <source>
        <dbReference type="SAM" id="MobiDB-lite"/>
    </source>
</evidence>
<name>A0A7W8TU58_9MICC</name>
<dbReference type="PROSITE" id="PS50935">
    <property type="entry name" value="SSB"/>
    <property type="match status" value="1"/>
</dbReference>
<proteinExistence type="predicted"/>
<evidence type="ECO:0000313" key="6">
    <source>
        <dbReference type="Proteomes" id="UP000580797"/>
    </source>
</evidence>